<accession>A0A3Q9IDB9</accession>
<dbReference type="PANTHER" id="PTHR43798:SF33">
    <property type="entry name" value="HYDROLASE, PUTATIVE (AFU_ORTHOLOGUE AFUA_2G14860)-RELATED"/>
    <property type="match status" value="1"/>
</dbReference>
<dbReference type="KEGG" id="plut:EI981_20650"/>
<gene>
    <name evidence="2" type="ORF">EI981_20650</name>
</gene>
<keyword evidence="2" id="KW-0378">Hydrolase</keyword>
<dbReference type="GO" id="GO:0016787">
    <property type="term" value="F:hydrolase activity"/>
    <property type="evidence" value="ECO:0007669"/>
    <property type="project" value="UniProtKB-KW"/>
</dbReference>
<proteinExistence type="predicted"/>
<evidence type="ECO:0000313" key="2">
    <source>
        <dbReference type="EMBL" id="AZS16629.1"/>
    </source>
</evidence>
<name>A0A3Q9IDB9_9BACL</name>
<keyword evidence="3" id="KW-1185">Reference proteome</keyword>
<reference evidence="3" key="1">
    <citation type="submission" date="2018-12" db="EMBL/GenBank/DDBJ databases">
        <title>Complete genome sequence of Paenibacillus sp. MBLB1234.</title>
        <authorList>
            <person name="Nam Y.-D."/>
            <person name="Kang J."/>
            <person name="Chung W.-H."/>
            <person name="Park Y.S."/>
        </authorList>
    </citation>
    <scope>NUCLEOTIDE SEQUENCE [LARGE SCALE GENOMIC DNA]</scope>
    <source>
        <strain evidence="3">MBLB1234</strain>
    </source>
</reference>
<dbReference type="Proteomes" id="UP000270678">
    <property type="component" value="Chromosome"/>
</dbReference>
<dbReference type="OrthoDB" id="53505at2"/>
<organism evidence="2 3">
    <name type="scientific">Paenibacillus lutimineralis</name>
    <dbReference type="NCBI Taxonomy" id="2707005"/>
    <lineage>
        <taxon>Bacteria</taxon>
        <taxon>Bacillati</taxon>
        <taxon>Bacillota</taxon>
        <taxon>Bacilli</taxon>
        <taxon>Bacillales</taxon>
        <taxon>Paenibacillaceae</taxon>
        <taxon>Paenibacillus</taxon>
    </lineage>
</organism>
<dbReference type="PANTHER" id="PTHR43798">
    <property type="entry name" value="MONOACYLGLYCEROL LIPASE"/>
    <property type="match status" value="1"/>
</dbReference>
<dbReference type="RefSeq" id="WP_127001428.1">
    <property type="nucleotide sequence ID" value="NZ_CP034346.1"/>
</dbReference>
<dbReference type="SUPFAM" id="SSF53474">
    <property type="entry name" value="alpha/beta-Hydrolases"/>
    <property type="match status" value="1"/>
</dbReference>
<dbReference type="AlphaFoldDB" id="A0A3Q9IDB9"/>
<dbReference type="InterPro" id="IPR050266">
    <property type="entry name" value="AB_hydrolase_sf"/>
</dbReference>
<evidence type="ECO:0000259" key="1">
    <source>
        <dbReference type="Pfam" id="PF00561"/>
    </source>
</evidence>
<dbReference type="GO" id="GO:0016020">
    <property type="term" value="C:membrane"/>
    <property type="evidence" value="ECO:0007669"/>
    <property type="project" value="TreeGrafter"/>
</dbReference>
<dbReference type="InterPro" id="IPR000073">
    <property type="entry name" value="AB_hydrolase_1"/>
</dbReference>
<evidence type="ECO:0000313" key="3">
    <source>
        <dbReference type="Proteomes" id="UP000270678"/>
    </source>
</evidence>
<feature type="domain" description="AB hydrolase-1" evidence="1">
    <location>
        <begin position="42"/>
        <end position="178"/>
    </location>
</feature>
<protein>
    <submittedName>
        <fullName evidence="2">Alpha/beta hydrolase</fullName>
    </submittedName>
</protein>
<dbReference type="Gene3D" id="3.40.50.1820">
    <property type="entry name" value="alpha/beta hydrolase"/>
    <property type="match status" value="1"/>
</dbReference>
<dbReference type="Pfam" id="PF00561">
    <property type="entry name" value="Abhydrolase_1"/>
    <property type="match status" value="1"/>
</dbReference>
<dbReference type="EMBL" id="CP034346">
    <property type="protein sequence ID" value="AZS16629.1"/>
    <property type="molecule type" value="Genomic_DNA"/>
</dbReference>
<dbReference type="InterPro" id="IPR029058">
    <property type="entry name" value="AB_hydrolase_fold"/>
</dbReference>
<sequence>MAVLFPKKDFIISETGISKVEKVEIGGIDQYLLIQTEDINNPVLLILHGGPGLPIPGVSSRSRDYVVATTTKELVKHYTVVFWDQRGSGKTFNSNTSKDSFRVDQYILDSKEVVRYLKKEFNKNKIYIAGYSWGTILGLRLAYENPEDYRAYIGISQIINWADNDALCLQWTLNKAKDKNNQKAIDELMNCGYPPYIKSVKQWGTLRKWMGRYNSMVYSDHNVKHPGMKLAVDLLLRSPDYSIKDILNTIRGFQRSYTQRIIEDFAEIDFNKTIEKIDIPVVFIHGRKDIHVYGQLTDKYYNLLVAPAGKQFIWMEKSSHMFHPDDAKEIENILINILNLNKGVL</sequence>